<dbReference type="OMA" id="HSELYMA"/>
<evidence type="ECO:0008006" key="4">
    <source>
        <dbReference type="Google" id="ProtNLM"/>
    </source>
</evidence>
<dbReference type="EMBL" id="JAGTXO010000028">
    <property type="protein sequence ID" value="KAG8461098.1"/>
    <property type="molecule type" value="Genomic_DNA"/>
</dbReference>
<sequence length="385" mass="42278">MPRGARLLLTAAALTGARCGTRGALEAVLHVGPHKTGSTTLEAATLVLPGVRNLLINRDSFALAHDMPGKYVGAKAHANLADALLSPDMLSHPTWPWFVAYARKSHAAGKRLFITTENLSVVPSVPNLRRLLSTLSAGIGYRVRVVVIHRRLFDKLPSVHSELYMAEYRPILAVREYLPIVDWIVQRDAHVSSRFYQTVRLRNQFAGLGAAEVSVMNIHRLPAGASLTAEFVCNHLRANFTCSRLRSRGAPKVLLKNARPRGMSTLFDLIYGAARAAGIARLRPDRALAVLAEHGADARTRPQIPFRCLNQTVLKGIWRAALGEERALHGAAPFRERERAELRDMYEAKVRDLCSADVGVALRMAQWAQPLKAALEAGRVDAPAQ</sequence>
<evidence type="ECO:0000256" key="1">
    <source>
        <dbReference type="SAM" id="SignalP"/>
    </source>
</evidence>
<accession>A0A8J5XCG7</accession>
<feature type="signal peptide" evidence="1">
    <location>
        <begin position="1"/>
        <end position="19"/>
    </location>
</feature>
<evidence type="ECO:0000313" key="3">
    <source>
        <dbReference type="Proteomes" id="UP000751190"/>
    </source>
</evidence>
<comment type="caution">
    <text evidence="2">The sequence shown here is derived from an EMBL/GenBank/DDBJ whole genome shotgun (WGS) entry which is preliminary data.</text>
</comment>
<dbReference type="Proteomes" id="UP000751190">
    <property type="component" value="Unassembled WGS sequence"/>
</dbReference>
<reference evidence="2" key="1">
    <citation type="submission" date="2021-05" db="EMBL/GenBank/DDBJ databases">
        <title>The genome of the haptophyte Pavlova lutheri (Diacronema luteri, Pavlovales) - a model for lipid biosynthesis in eukaryotic algae.</title>
        <authorList>
            <person name="Hulatt C.J."/>
            <person name="Posewitz M.C."/>
        </authorList>
    </citation>
    <scope>NUCLEOTIDE SEQUENCE</scope>
    <source>
        <strain evidence="2">NIVA-4/92</strain>
    </source>
</reference>
<evidence type="ECO:0000313" key="2">
    <source>
        <dbReference type="EMBL" id="KAG8461098.1"/>
    </source>
</evidence>
<proteinExistence type="predicted"/>
<organism evidence="2 3">
    <name type="scientific">Diacronema lutheri</name>
    <name type="common">Unicellular marine alga</name>
    <name type="synonym">Monochrysis lutheri</name>
    <dbReference type="NCBI Taxonomy" id="2081491"/>
    <lineage>
        <taxon>Eukaryota</taxon>
        <taxon>Haptista</taxon>
        <taxon>Haptophyta</taxon>
        <taxon>Pavlovophyceae</taxon>
        <taxon>Pavlovales</taxon>
        <taxon>Pavlovaceae</taxon>
        <taxon>Diacronema</taxon>
    </lineage>
</organism>
<dbReference type="AlphaFoldDB" id="A0A8J5XCG7"/>
<keyword evidence="3" id="KW-1185">Reference proteome</keyword>
<name>A0A8J5XCG7_DIALT</name>
<dbReference type="OrthoDB" id="48379at2759"/>
<keyword evidence="1" id="KW-0732">Signal</keyword>
<feature type="chain" id="PRO_5035209323" description="Protein-tyrosine sulfotransferase" evidence="1">
    <location>
        <begin position="20"/>
        <end position="385"/>
    </location>
</feature>
<gene>
    <name evidence="2" type="ORF">KFE25_003667</name>
</gene>
<protein>
    <recommendedName>
        <fullName evidence="4">Protein-tyrosine sulfotransferase</fullName>
    </recommendedName>
</protein>